<dbReference type="NCBIfam" id="TIGR04549">
    <property type="entry name" value="LP_HExxH_w_tonB"/>
    <property type="match status" value="1"/>
</dbReference>
<dbReference type="InterPro" id="IPR030890">
    <property type="entry name" value="LP_HExxH_w_TonB"/>
</dbReference>
<evidence type="ECO:0000313" key="2">
    <source>
        <dbReference type="EMBL" id="WKN36937.1"/>
    </source>
</evidence>
<dbReference type="EMBL" id="CP120682">
    <property type="protein sequence ID" value="WKN36937.1"/>
    <property type="molecule type" value="Genomic_DNA"/>
</dbReference>
<dbReference type="AlphaFoldDB" id="A0AA49GLC0"/>
<evidence type="ECO:0000256" key="1">
    <source>
        <dbReference type="SAM" id="SignalP"/>
    </source>
</evidence>
<dbReference type="SUPFAM" id="SSF55486">
    <property type="entry name" value="Metalloproteases ('zincins'), catalytic domain"/>
    <property type="match status" value="1"/>
</dbReference>
<name>A0AA49GLC0_9BACT</name>
<proteinExistence type="predicted"/>
<reference evidence="2" key="1">
    <citation type="journal article" date="2023" name="Comput. Struct. Biotechnol. J.">
        <title>Discovery of a novel marine Bacteroidetes with a rich repertoire of carbohydrate-active enzymes.</title>
        <authorList>
            <person name="Chen B."/>
            <person name="Liu G."/>
            <person name="Chen Q."/>
            <person name="Wang H."/>
            <person name="Liu L."/>
            <person name="Tang K."/>
        </authorList>
    </citation>
    <scope>NUCLEOTIDE SEQUENCE</scope>
    <source>
        <strain evidence="2">TK19036</strain>
    </source>
</reference>
<accession>A0AA49GLC0</accession>
<dbReference type="Gene3D" id="3.40.390.70">
    <property type="match status" value="1"/>
</dbReference>
<reference evidence="2" key="2">
    <citation type="journal article" date="2024" name="Antonie Van Leeuwenhoek">
        <title>Roseihalotalea indica gen. nov., sp. nov., a halophilic Bacteroidetes from mesopelagic Southwest Indian Ocean with higher carbohydrate metabolic potential.</title>
        <authorList>
            <person name="Chen B."/>
            <person name="Zhang M."/>
            <person name="Lin D."/>
            <person name="Ye J."/>
            <person name="Tang K."/>
        </authorList>
    </citation>
    <scope>NUCLEOTIDE SEQUENCE</scope>
    <source>
        <strain evidence="2">TK19036</strain>
    </source>
</reference>
<organism evidence="2">
    <name type="scientific">Roseihalotalea indica</name>
    <dbReference type="NCBI Taxonomy" id="2867963"/>
    <lineage>
        <taxon>Bacteria</taxon>
        <taxon>Pseudomonadati</taxon>
        <taxon>Bacteroidota</taxon>
        <taxon>Cytophagia</taxon>
        <taxon>Cytophagales</taxon>
        <taxon>Catalimonadaceae</taxon>
        <taxon>Roseihalotalea</taxon>
    </lineage>
</organism>
<feature type="chain" id="PRO_5041366443" evidence="1">
    <location>
        <begin position="24"/>
        <end position="287"/>
    </location>
</feature>
<feature type="signal peptide" evidence="1">
    <location>
        <begin position="1"/>
        <end position="23"/>
    </location>
</feature>
<dbReference type="Pfam" id="PF15890">
    <property type="entry name" value="Peptidase_Mx1"/>
    <property type="match status" value="1"/>
</dbReference>
<keyword evidence="1" id="KW-0732">Signal</keyword>
<sequence>MMNIFRLPCLMALVLLSLISCNADDEVNVDEREVELSDDPLDVYIRENFLEPYGVAVRYRYVDRYVDATERVSPTKRELVRPTLEFLNKFWVDPYAAVPNGDAYFRSTVPAEIVLIGSYIFRNDGTVVLGTADAGARITLTNINAVDENDLDWVFLQLGTIYHEYAHIMHQRFNLPPNFQQISPQGYTSAGSWYSLNDDEALRRGFVSPYGTSSFNEDFAEVVAFLLYDPDFYTKYIDDEECTDEDCLERNEGRAMIREKYNAILDHYQQNTGVDLLQLRANIQAKL</sequence>
<dbReference type="PROSITE" id="PS51257">
    <property type="entry name" value="PROKAR_LIPOPROTEIN"/>
    <property type="match status" value="1"/>
</dbReference>
<gene>
    <name evidence="2" type="ORF">K4G66_31720</name>
</gene>
<protein>
    <submittedName>
        <fullName evidence="2">Zinc-binding metallopeptidase</fullName>
    </submittedName>
</protein>